<dbReference type="EMBL" id="JAUSXB010000001">
    <property type="protein sequence ID" value="MDQ0673093.1"/>
    <property type="molecule type" value="Genomic_DNA"/>
</dbReference>
<accession>A0ABU0PGK5</accession>
<keyword evidence="4" id="KW-1185">Reference proteome</keyword>
<feature type="region of interest" description="Disordered" evidence="1">
    <location>
        <begin position="501"/>
        <end position="529"/>
    </location>
</feature>
<keyword evidence="2" id="KW-1133">Transmembrane helix</keyword>
<gene>
    <name evidence="3" type="ORF">QFZ36_000654</name>
</gene>
<feature type="transmembrane region" description="Helical" evidence="2">
    <location>
        <begin position="194"/>
        <end position="215"/>
    </location>
</feature>
<name>A0ABU0PGK5_9MICC</name>
<keyword evidence="2" id="KW-0812">Transmembrane</keyword>
<dbReference type="InterPro" id="IPR025498">
    <property type="entry name" value="DUF4389"/>
</dbReference>
<feature type="transmembrane region" description="Helical" evidence="2">
    <location>
        <begin position="442"/>
        <end position="460"/>
    </location>
</feature>
<evidence type="ECO:0000313" key="3">
    <source>
        <dbReference type="EMBL" id="MDQ0673093.1"/>
    </source>
</evidence>
<dbReference type="Pfam" id="PF14333">
    <property type="entry name" value="DUF4389"/>
    <property type="match status" value="2"/>
</dbReference>
<evidence type="ECO:0000256" key="1">
    <source>
        <dbReference type="SAM" id="MobiDB-lite"/>
    </source>
</evidence>
<keyword evidence="2" id="KW-0472">Membrane</keyword>
<feature type="region of interest" description="Disordered" evidence="1">
    <location>
        <begin position="225"/>
        <end position="266"/>
    </location>
</feature>
<reference evidence="3 4" key="1">
    <citation type="submission" date="2023-07" db="EMBL/GenBank/DDBJ databases">
        <title>Comparative genomics of wheat-associated soil bacteria to identify genetic determinants of phenazine resistance.</title>
        <authorList>
            <person name="Mouncey N."/>
        </authorList>
    </citation>
    <scope>NUCLEOTIDE SEQUENCE [LARGE SCALE GENOMIC DNA]</scope>
    <source>
        <strain evidence="3 4">W1I3</strain>
    </source>
</reference>
<comment type="caution">
    <text evidence="3">The sequence shown here is derived from an EMBL/GenBank/DDBJ whole genome shotgun (WGS) entry which is preliminary data.</text>
</comment>
<feature type="transmembrane region" description="Helical" evidence="2">
    <location>
        <begin position="401"/>
        <end position="422"/>
    </location>
</feature>
<organism evidence="3 4">
    <name type="scientific">Pseudarthrobacter siccitolerans</name>
    <dbReference type="NCBI Taxonomy" id="861266"/>
    <lineage>
        <taxon>Bacteria</taxon>
        <taxon>Bacillati</taxon>
        <taxon>Actinomycetota</taxon>
        <taxon>Actinomycetes</taxon>
        <taxon>Micrococcales</taxon>
        <taxon>Micrococcaceae</taxon>
        <taxon>Pseudarthrobacter</taxon>
    </lineage>
</organism>
<evidence type="ECO:0000256" key="2">
    <source>
        <dbReference type="SAM" id="Phobius"/>
    </source>
</evidence>
<evidence type="ECO:0008006" key="5">
    <source>
        <dbReference type="Google" id="ProtNLM"/>
    </source>
</evidence>
<dbReference type="RefSeq" id="WP_306633884.1">
    <property type="nucleotide sequence ID" value="NZ_JAUSXB010000001.1"/>
</dbReference>
<evidence type="ECO:0000313" key="4">
    <source>
        <dbReference type="Proteomes" id="UP001236806"/>
    </source>
</evidence>
<feature type="transmembrane region" description="Helical" evidence="2">
    <location>
        <begin position="309"/>
        <end position="341"/>
    </location>
</feature>
<dbReference type="Proteomes" id="UP001236806">
    <property type="component" value="Unassembled WGS sequence"/>
</dbReference>
<proteinExistence type="predicted"/>
<protein>
    <recommendedName>
        <fullName evidence="5">DUF4389 domain-containing protein</fullName>
    </recommendedName>
</protein>
<sequence>MKKTGSVVMLILGILLSLLGLAAVAGGAVASVVGSAQADGYLNSGTARLSVGSLALTSPRLDAMGEGAPARLPFDVGTLRLRATAVDPGKAVFIGIASQADADRYLSGVHHSELLDVQRSPFRAEYRDIPGTDVPTPPAEQKFWKAAASGPGQQQITWNLAAGSWTIVLMNADASPGVDAQLQAGFRSDLIRPAAGGLLVGGIAALVIGVPLLVLGAMGLGRQAGPPPGGPGPEAYGSRRPGNMQSSGAAMPPSMPQSSGAMIPPAMPPGVQSPAHPLAVPPADRAPYPARLVGELDPALSRWMWLVKWFLAIPHFIVLFFLWFAFAVTTIVAGFAILFTGHYPRPLFDFNVGVLRWNWRVAFYAYAAVGTDLYPPFTLARTSYPADFEVDYPQRLSRGLVLIKWWLLAIPHLLIVAVLAGATWTWRADAGDFGATYERGRGLSLLGLLVLIAAVALLFTGRYLRPLFDLILGVNRWIYRVAAYTALMRDEYPPFRLDQGPRELARPEDGGPLGGTPLPFADPINEELR</sequence>